<evidence type="ECO:0000313" key="1">
    <source>
        <dbReference type="EMBL" id="MDR9778117.1"/>
    </source>
</evidence>
<sequence length="71" mass="7960">MNQHMLGTIHQVLAKLGIDNDYRTIGLRFSDANLTQQVYLQYFTGHSAINQGLNLQLICLSTNANISLQLL</sequence>
<organism evidence="1 2">
    <name type="scientific">Rhizobium hidalgonense</name>
    <dbReference type="NCBI Taxonomy" id="1538159"/>
    <lineage>
        <taxon>Bacteria</taxon>
        <taxon>Pseudomonadati</taxon>
        <taxon>Pseudomonadota</taxon>
        <taxon>Alphaproteobacteria</taxon>
        <taxon>Hyphomicrobiales</taxon>
        <taxon>Rhizobiaceae</taxon>
        <taxon>Rhizobium/Agrobacterium group</taxon>
        <taxon>Rhizobium</taxon>
    </lineage>
</organism>
<evidence type="ECO:0000313" key="2">
    <source>
        <dbReference type="Proteomes" id="UP001268610"/>
    </source>
</evidence>
<proteinExistence type="predicted"/>
<dbReference type="Proteomes" id="UP001268610">
    <property type="component" value="Unassembled WGS sequence"/>
</dbReference>
<dbReference type="EMBL" id="JAVLSF010000485">
    <property type="protein sequence ID" value="MDR9778117.1"/>
    <property type="molecule type" value="Genomic_DNA"/>
</dbReference>
<protein>
    <submittedName>
        <fullName evidence="1">Uncharacterized protein</fullName>
    </submittedName>
</protein>
<dbReference type="RefSeq" id="WP_310866242.1">
    <property type="nucleotide sequence ID" value="NZ_JAVLSF010000485.1"/>
</dbReference>
<comment type="caution">
    <text evidence="1">The sequence shown here is derived from an EMBL/GenBank/DDBJ whole genome shotgun (WGS) entry which is preliminary data.</text>
</comment>
<reference evidence="1" key="1">
    <citation type="submission" date="2023-04" db="EMBL/GenBank/DDBJ databases">
        <title>Genomic characterization of faba bean (Vicia faba) microsymbionts in Mexican soils.</title>
        <authorList>
            <person name="Rivera Orduna F.N."/>
            <person name="Guevara-Luna J."/>
            <person name="Yan J."/>
            <person name="Arroyo-Herrera I."/>
            <person name="Li Y."/>
            <person name="Vasquez-Murrieta M.S."/>
            <person name="Wang E.T."/>
        </authorList>
    </citation>
    <scope>NUCLEOTIDE SEQUENCE</scope>
    <source>
        <strain evidence="1">CH26</strain>
    </source>
</reference>
<feature type="non-terminal residue" evidence="1">
    <location>
        <position position="71"/>
    </location>
</feature>
<gene>
    <name evidence="1" type="ORF">RJJ65_36900</name>
</gene>
<name>A0AAJ2GY97_9HYPH</name>
<accession>A0AAJ2GY97</accession>
<dbReference type="AlphaFoldDB" id="A0AAJ2GY97"/>